<evidence type="ECO:0000313" key="2">
    <source>
        <dbReference type="EMBL" id="RUS24238.1"/>
    </source>
</evidence>
<evidence type="ECO:0000256" key="1">
    <source>
        <dbReference type="SAM" id="MobiDB-lite"/>
    </source>
</evidence>
<name>A0A433Q3A8_9FUNG</name>
<dbReference type="Proteomes" id="UP000274822">
    <property type="component" value="Unassembled WGS sequence"/>
</dbReference>
<organism evidence="2 3">
    <name type="scientific">Jimgerdemannia flammicorona</name>
    <dbReference type="NCBI Taxonomy" id="994334"/>
    <lineage>
        <taxon>Eukaryota</taxon>
        <taxon>Fungi</taxon>
        <taxon>Fungi incertae sedis</taxon>
        <taxon>Mucoromycota</taxon>
        <taxon>Mucoromycotina</taxon>
        <taxon>Endogonomycetes</taxon>
        <taxon>Endogonales</taxon>
        <taxon>Endogonaceae</taxon>
        <taxon>Jimgerdemannia</taxon>
    </lineage>
</organism>
<protein>
    <recommendedName>
        <fullName evidence="4">BTB domain-containing protein</fullName>
    </recommendedName>
</protein>
<dbReference type="EMBL" id="RBNJ01016730">
    <property type="protein sequence ID" value="RUS24238.1"/>
    <property type="molecule type" value="Genomic_DNA"/>
</dbReference>
<accession>A0A433Q3A8</accession>
<evidence type="ECO:0000313" key="3">
    <source>
        <dbReference type="Proteomes" id="UP000274822"/>
    </source>
</evidence>
<dbReference type="AlphaFoldDB" id="A0A433Q3A8"/>
<feature type="region of interest" description="Disordered" evidence="1">
    <location>
        <begin position="1"/>
        <end position="34"/>
    </location>
</feature>
<gene>
    <name evidence="2" type="ORF">BC938DRAFT_473904</name>
</gene>
<evidence type="ECO:0008006" key="4">
    <source>
        <dbReference type="Google" id="ProtNLM"/>
    </source>
</evidence>
<keyword evidence="3" id="KW-1185">Reference proteome</keyword>
<feature type="compositionally biased region" description="Low complexity" evidence="1">
    <location>
        <begin position="13"/>
        <end position="34"/>
    </location>
</feature>
<sequence>MSPVSRATRRQSRATAAPTSTAGRPKTTAQRARPVASAAPVVAVELAVRNGANEDEMEVIPADYVADKLTELGSTFFDSAMGANCKLVVECENGTFRSYWGHELFLAWKSGYFRAVFSALHARAAATAGQESKTTSEYSNDEETAPAVWPVIRVPVSNANFEEMLYWVSEPLTL</sequence>
<comment type="caution">
    <text evidence="2">The sequence shown here is derived from an EMBL/GenBank/DDBJ whole genome shotgun (WGS) entry which is preliminary data.</text>
</comment>
<proteinExistence type="predicted"/>
<reference evidence="2 3" key="1">
    <citation type="journal article" date="2018" name="New Phytol.">
        <title>Phylogenomics of Endogonaceae and evolution of mycorrhizas within Mucoromycota.</title>
        <authorList>
            <person name="Chang Y."/>
            <person name="Desiro A."/>
            <person name="Na H."/>
            <person name="Sandor L."/>
            <person name="Lipzen A."/>
            <person name="Clum A."/>
            <person name="Barry K."/>
            <person name="Grigoriev I.V."/>
            <person name="Martin F.M."/>
            <person name="Stajich J.E."/>
            <person name="Smith M.E."/>
            <person name="Bonito G."/>
            <person name="Spatafora J.W."/>
        </authorList>
    </citation>
    <scope>NUCLEOTIDE SEQUENCE [LARGE SCALE GENOMIC DNA]</scope>
    <source>
        <strain evidence="2 3">AD002</strain>
    </source>
</reference>